<dbReference type="OrthoDB" id="5344162at2"/>
<comment type="caution">
    <text evidence="1">The sequence shown here is derived from an EMBL/GenBank/DDBJ whole genome shotgun (WGS) entry which is preliminary data.</text>
</comment>
<evidence type="ECO:0000313" key="2">
    <source>
        <dbReference type="Proteomes" id="UP000233248"/>
    </source>
</evidence>
<dbReference type="Proteomes" id="UP000233248">
    <property type="component" value="Unassembled WGS sequence"/>
</dbReference>
<accession>A0A2N1J6P0</accession>
<name>A0A2N1J6P0_9BACT</name>
<proteinExistence type="predicted"/>
<gene>
    <name evidence="1" type="ORF">CP960_00305</name>
</gene>
<keyword evidence="2" id="KW-1185">Reference proteome</keyword>
<sequence>MEYGLIPKLESYSNEQSVQIQKVQPSNATSQVIEGKESSKVKEEFTKLEETKETKKVSDANISSFVEYKLTNLDFGYNSNSKDFYVKVNRGDFESQYPTDEMMRLKAYFLKVQQQEAAEAF</sequence>
<dbReference type="KEGG" id="ahs:AHALO_1649"/>
<dbReference type="RefSeq" id="WP_101183183.1">
    <property type="nucleotide sequence ID" value="NZ_CP031218.1"/>
</dbReference>
<protein>
    <submittedName>
        <fullName evidence="1">Uncharacterized protein</fullName>
    </submittedName>
</protein>
<dbReference type="EMBL" id="NXIF01000002">
    <property type="protein sequence ID" value="PKI82230.1"/>
    <property type="molecule type" value="Genomic_DNA"/>
</dbReference>
<dbReference type="AlphaFoldDB" id="A0A2N1J6P0"/>
<reference evidence="1 2" key="1">
    <citation type="submission" date="2017-09" db="EMBL/GenBank/DDBJ databases">
        <title>Genomics of the genus Arcobacter.</title>
        <authorList>
            <person name="Perez-Cataluna A."/>
            <person name="Figueras M.J."/>
            <person name="Salas-Masso N."/>
        </authorList>
    </citation>
    <scope>NUCLEOTIDE SEQUENCE [LARGE SCALE GENOMIC DNA]</scope>
    <source>
        <strain evidence="1 2">DSM 18005</strain>
    </source>
</reference>
<organism evidence="1 2">
    <name type="scientific">Malaciobacter halophilus</name>
    <dbReference type="NCBI Taxonomy" id="197482"/>
    <lineage>
        <taxon>Bacteria</taxon>
        <taxon>Pseudomonadati</taxon>
        <taxon>Campylobacterota</taxon>
        <taxon>Epsilonproteobacteria</taxon>
        <taxon>Campylobacterales</taxon>
        <taxon>Arcobacteraceae</taxon>
        <taxon>Malaciobacter</taxon>
    </lineage>
</organism>
<evidence type="ECO:0000313" key="1">
    <source>
        <dbReference type="EMBL" id="PKI82230.1"/>
    </source>
</evidence>